<evidence type="ECO:0000313" key="3">
    <source>
        <dbReference type="Proteomes" id="UP000318126"/>
    </source>
</evidence>
<dbReference type="OrthoDB" id="6266461at2"/>
<accession>A0A553JU17</accession>
<evidence type="ECO:0000313" key="2">
    <source>
        <dbReference type="EMBL" id="TRY15945.1"/>
    </source>
</evidence>
<feature type="transmembrane region" description="Helical" evidence="1">
    <location>
        <begin position="6"/>
        <end position="24"/>
    </location>
</feature>
<sequence>MKNIQTTLLTMVIFLILGITLYLVSPPKSAKEVKTWSSFVYPAGYESGRYKKVDNFSDYASCKTYSIDSSIKFDQSPWECGLRCKFDSGRQGFQCETMKSK</sequence>
<comment type="caution">
    <text evidence="2">The sequence shown here is derived from an EMBL/GenBank/DDBJ whole genome shotgun (WGS) entry which is preliminary data.</text>
</comment>
<organism evidence="2 3">
    <name type="scientific">Shewanella hanedai</name>
    <name type="common">Alteromonas hanedai</name>
    <dbReference type="NCBI Taxonomy" id="25"/>
    <lineage>
        <taxon>Bacteria</taxon>
        <taxon>Pseudomonadati</taxon>
        <taxon>Pseudomonadota</taxon>
        <taxon>Gammaproteobacteria</taxon>
        <taxon>Alteromonadales</taxon>
        <taxon>Shewanellaceae</taxon>
        <taxon>Shewanella</taxon>
    </lineage>
</organism>
<dbReference type="AlphaFoldDB" id="A0A553JU17"/>
<keyword evidence="1" id="KW-0812">Transmembrane</keyword>
<keyword evidence="1" id="KW-0472">Membrane</keyword>
<protein>
    <submittedName>
        <fullName evidence="2">Uncharacterized protein</fullName>
    </submittedName>
</protein>
<evidence type="ECO:0000256" key="1">
    <source>
        <dbReference type="SAM" id="Phobius"/>
    </source>
</evidence>
<proteinExistence type="predicted"/>
<keyword evidence="1" id="KW-1133">Transmembrane helix</keyword>
<dbReference type="EMBL" id="VKGK01000002">
    <property type="protein sequence ID" value="TRY15945.1"/>
    <property type="molecule type" value="Genomic_DNA"/>
</dbReference>
<reference evidence="3" key="1">
    <citation type="submission" date="2019-07" db="EMBL/GenBank/DDBJ databases">
        <title>Shewanella sp. YLB-08 draft genomic sequence.</title>
        <authorList>
            <person name="Yu L."/>
        </authorList>
    </citation>
    <scope>NUCLEOTIDE SEQUENCE [LARGE SCALE GENOMIC DNA]</scope>
    <source>
        <strain evidence="3">JCM 20706</strain>
    </source>
</reference>
<name>A0A553JU17_SHEHA</name>
<dbReference type="Proteomes" id="UP000318126">
    <property type="component" value="Unassembled WGS sequence"/>
</dbReference>
<keyword evidence="3" id="KW-1185">Reference proteome</keyword>
<gene>
    <name evidence="2" type="ORF">FN961_02925</name>
</gene>